<gene>
    <name evidence="1" type="ORF">L0U88_06765</name>
</gene>
<dbReference type="RefSeq" id="WP_234864902.1">
    <property type="nucleotide sequence ID" value="NZ_JAKEVY010000002.1"/>
</dbReference>
<comment type="caution">
    <text evidence="1">The sequence shown here is derived from an EMBL/GenBank/DDBJ whole genome shotgun (WGS) entry which is preliminary data.</text>
</comment>
<dbReference type="Pfam" id="PF10294">
    <property type="entry name" value="Methyltransf_16"/>
    <property type="match status" value="1"/>
</dbReference>
<dbReference type="PANTHER" id="PTHR14614">
    <property type="entry name" value="HEPATOCELLULAR CARCINOMA-ASSOCIATED ANTIGEN"/>
    <property type="match status" value="1"/>
</dbReference>
<proteinExistence type="predicted"/>
<evidence type="ECO:0000313" key="1">
    <source>
        <dbReference type="EMBL" id="MCF1714326.1"/>
    </source>
</evidence>
<dbReference type="Proteomes" id="UP001200145">
    <property type="component" value="Unassembled WGS sequence"/>
</dbReference>
<accession>A0ABS9BI38</accession>
<keyword evidence="2" id="KW-1185">Reference proteome</keyword>
<dbReference type="SUPFAM" id="SSF53335">
    <property type="entry name" value="S-adenosyl-L-methionine-dependent methyltransferases"/>
    <property type="match status" value="1"/>
</dbReference>
<dbReference type="EMBL" id="JAKEVY010000002">
    <property type="protein sequence ID" value="MCF1714326.1"/>
    <property type="molecule type" value="Genomic_DNA"/>
</dbReference>
<evidence type="ECO:0008006" key="3">
    <source>
        <dbReference type="Google" id="ProtNLM"/>
    </source>
</evidence>
<sequence length="210" mass="23828">MPENKLSPTLQQLAYTSGSILIAIPDEEGIRLNYQQSVAEGKKNEFPYWARIWPSAWAMTEYLDEHPELFNQKKVIEFAAGLGLPSLLAANGAESVIASDYLEEPVNNINKSILANRFTNMKAALYNWRDGLPDWDADLVLLSDTNYNTEDQAAVERLIRHYLNQGSTVLLTTPHRLAARELLESLHEFCRHTEIRTVKGTDISVYKYSL</sequence>
<reference evidence="1 2" key="1">
    <citation type="submission" date="2022-01" db="EMBL/GenBank/DDBJ databases">
        <title>Flavihumibacter sp. nov., isolated from sediment of a river.</title>
        <authorList>
            <person name="Liu H."/>
        </authorList>
    </citation>
    <scope>NUCLEOTIDE SEQUENCE [LARGE SCALE GENOMIC DNA]</scope>
    <source>
        <strain evidence="1 2">RY-1</strain>
    </source>
</reference>
<evidence type="ECO:0000313" key="2">
    <source>
        <dbReference type="Proteomes" id="UP001200145"/>
    </source>
</evidence>
<protein>
    <recommendedName>
        <fullName evidence="3">Nicotinamide N-methyase</fullName>
    </recommendedName>
</protein>
<organism evidence="1 2">
    <name type="scientific">Flavihumibacter fluminis</name>
    <dbReference type="NCBI Taxonomy" id="2909236"/>
    <lineage>
        <taxon>Bacteria</taxon>
        <taxon>Pseudomonadati</taxon>
        <taxon>Bacteroidota</taxon>
        <taxon>Chitinophagia</taxon>
        <taxon>Chitinophagales</taxon>
        <taxon>Chitinophagaceae</taxon>
        <taxon>Flavihumibacter</taxon>
    </lineage>
</organism>
<name>A0ABS9BI38_9BACT</name>
<dbReference type="InterPro" id="IPR019410">
    <property type="entry name" value="Methyltransf_16"/>
</dbReference>
<dbReference type="InterPro" id="IPR029063">
    <property type="entry name" value="SAM-dependent_MTases_sf"/>
</dbReference>
<dbReference type="Gene3D" id="3.40.50.150">
    <property type="entry name" value="Vaccinia Virus protein VP39"/>
    <property type="match status" value="1"/>
</dbReference>